<dbReference type="OrthoDB" id="3358371at2759"/>
<dbReference type="InterPro" id="IPR008030">
    <property type="entry name" value="NmrA-like"/>
</dbReference>
<name>A0A6A5QS07_AMPQU</name>
<reference evidence="4" key="1">
    <citation type="journal article" date="2020" name="Stud. Mycol.">
        <title>101 Dothideomycetes genomes: a test case for predicting lifestyles and emergence of pathogens.</title>
        <authorList>
            <person name="Haridas S."/>
            <person name="Albert R."/>
            <person name="Binder M."/>
            <person name="Bloem J."/>
            <person name="Labutti K."/>
            <person name="Salamov A."/>
            <person name="Andreopoulos B."/>
            <person name="Baker S."/>
            <person name="Barry K."/>
            <person name="Bills G."/>
            <person name="Bluhm B."/>
            <person name="Cannon C."/>
            <person name="Castanera R."/>
            <person name="Culley D."/>
            <person name="Daum C."/>
            <person name="Ezra D."/>
            <person name="Gonzalez J."/>
            <person name="Henrissat B."/>
            <person name="Kuo A."/>
            <person name="Liang C."/>
            <person name="Lipzen A."/>
            <person name="Lutzoni F."/>
            <person name="Magnuson J."/>
            <person name="Mondo S."/>
            <person name="Nolan M."/>
            <person name="Ohm R."/>
            <person name="Pangilinan J."/>
            <person name="Park H.-J."/>
            <person name="Ramirez L."/>
            <person name="Alfaro M."/>
            <person name="Sun H."/>
            <person name="Tritt A."/>
            <person name="Yoshinaga Y."/>
            <person name="Zwiers L.-H."/>
            <person name="Turgeon B."/>
            <person name="Goodwin S."/>
            <person name="Spatafora J."/>
            <person name="Crous P."/>
            <person name="Grigoriev I."/>
        </authorList>
    </citation>
    <scope>NUCLEOTIDE SEQUENCE</scope>
    <source>
        <strain evidence="4">HMLAC05119</strain>
    </source>
</reference>
<accession>A0A6A5QS07</accession>
<gene>
    <name evidence="4" type="ORF">BDU57DRAFT_547252</name>
</gene>
<sequence length="338" mass="38073">MTKLVVIAGITGNQGGSVATAFLNDPDWRIRGLTRDTQSEISQKLTHHGIEMIKVNLHDPKSLQDAFKGANLVFSVTDFWTPYFDLANQARAKEEGKSIGQIAYELELEQGKNIVDAVAREVNGLDEVGFIASTLCSARESSKGKYNELWHFESKAEVFPKYVEVNHAELARKTSYLHTGYFFTSWRFLPGRWFAKQPDGSIQMQFPTSPDVLVPHIDPAKDTGPWVQALRKLPPNTTLMAASEWLTWPQWIELFGQVTGATTSYKQTTVQDLDKHIPGAGKEIGEMYEFSSEYAYNAFQMDTLKTWDLERMGIKVPVTSLRSYIEREDWVAAGILPA</sequence>
<dbReference type="Proteomes" id="UP000800096">
    <property type="component" value="Unassembled WGS sequence"/>
</dbReference>
<dbReference type="Gene3D" id="3.90.25.10">
    <property type="entry name" value="UDP-galactose 4-epimerase, domain 1"/>
    <property type="match status" value="1"/>
</dbReference>
<dbReference type="EMBL" id="ML979134">
    <property type="protein sequence ID" value="KAF1918149.1"/>
    <property type="molecule type" value="Genomic_DNA"/>
</dbReference>
<evidence type="ECO:0000259" key="3">
    <source>
        <dbReference type="Pfam" id="PF05368"/>
    </source>
</evidence>
<protein>
    <recommendedName>
        <fullName evidence="3">NmrA-like domain-containing protein</fullName>
    </recommendedName>
</protein>
<organism evidence="4 5">
    <name type="scientific">Ampelomyces quisqualis</name>
    <name type="common">Powdery mildew agent</name>
    <dbReference type="NCBI Taxonomy" id="50730"/>
    <lineage>
        <taxon>Eukaryota</taxon>
        <taxon>Fungi</taxon>
        <taxon>Dikarya</taxon>
        <taxon>Ascomycota</taxon>
        <taxon>Pezizomycotina</taxon>
        <taxon>Dothideomycetes</taxon>
        <taxon>Pleosporomycetidae</taxon>
        <taxon>Pleosporales</taxon>
        <taxon>Pleosporineae</taxon>
        <taxon>Phaeosphaeriaceae</taxon>
        <taxon>Ampelomyces</taxon>
    </lineage>
</organism>
<evidence type="ECO:0000313" key="4">
    <source>
        <dbReference type="EMBL" id="KAF1918149.1"/>
    </source>
</evidence>
<dbReference type="Gene3D" id="3.40.50.720">
    <property type="entry name" value="NAD(P)-binding Rossmann-like Domain"/>
    <property type="match status" value="1"/>
</dbReference>
<evidence type="ECO:0000256" key="1">
    <source>
        <dbReference type="ARBA" id="ARBA00006328"/>
    </source>
</evidence>
<dbReference type="SUPFAM" id="SSF51735">
    <property type="entry name" value="NAD(P)-binding Rossmann-fold domains"/>
    <property type="match status" value="1"/>
</dbReference>
<feature type="domain" description="NmrA-like" evidence="3">
    <location>
        <begin position="1"/>
        <end position="297"/>
    </location>
</feature>
<dbReference type="InterPro" id="IPR036291">
    <property type="entry name" value="NAD(P)-bd_dom_sf"/>
</dbReference>
<dbReference type="PANTHER" id="PTHR42748:SF26">
    <property type="entry name" value="NMRA-LIKE DOMAIN-CONTAINING PROTEIN"/>
    <property type="match status" value="1"/>
</dbReference>
<dbReference type="GO" id="GO:0005634">
    <property type="term" value="C:nucleus"/>
    <property type="evidence" value="ECO:0007669"/>
    <property type="project" value="TreeGrafter"/>
</dbReference>
<dbReference type="AlphaFoldDB" id="A0A6A5QS07"/>
<keyword evidence="5" id="KW-1185">Reference proteome</keyword>
<evidence type="ECO:0000256" key="2">
    <source>
        <dbReference type="ARBA" id="ARBA00022857"/>
    </source>
</evidence>
<dbReference type="PANTHER" id="PTHR42748">
    <property type="entry name" value="NITROGEN METABOLITE REPRESSION PROTEIN NMRA FAMILY MEMBER"/>
    <property type="match status" value="1"/>
</dbReference>
<dbReference type="InterPro" id="IPR051164">
    <property type="entry name" value="NmrA-like_oxidored"/>
</dbReference>
<proteinExistence type="inferred from homology"/>
<dbReference type="Pfam" id="PF05368">
    <property type="entry name" value="NmrA"/>
    <property type="match status" value="1"/>
</dbReference>
<evidence type="ECO:0000313" key="5">
    <source>
        <dbReference type="Proteomes" id="UP000800096"/>
    </source>
</evidence>
<keyword evidence="2" id="KW-0521">NADP</keyword>
<comment type="similarity">
    <text evidence="1">Belongs to the NmrA-type oxidoreductase family.</text>
</comment>